<dbReference type="EMBL" id="BAABJV010000008">
    <property type="protein sequence ID" value="GAA4781532.1"/>
    <property type="molecule type" value="Genomic_DNA"/>
</dbReference>
<feature type="region of interest" description="Disordered" evidence="1">
    <location>
        <begin position="1"/>
        <end position="34"/>
    </location>
</feature>
<comment type="caution">
    <text evidence="2">The sequence shown here is derived from an EMBL/GenBank/DDBJ whole genome shotgun (WGS) entry which is preliminary data.</text>
</comment>
<evidence type="ECO:0000313" key="2">
    <source>
        <dbReference type="EMBL" id="GAA4781532.1"/>
    </source>
</evidence>
<feature type="region of interest" description="Disordered" evidence="1">
    <location>
        <begin position="56"/>
        <end position="78"/>
    </location>
</feature>
<dbReference type="Proteomes" id="UP001501147">
    <property type="component" value="Unassembled WGS sequence"/>
</dbReference>
<name>A0ABP9AIC5_9ACTN</name>
<proteinExistence type="predicted"/>
<organism evidence="2 3">
    <name type="scientific">Streptomyces sanyensis</name>
    <dbReference type="NCBI Taxonomy" id="568869"/>
    <lineage>
        <taxon>Bacteria</taxon>
        <taxon>Bacillati</taxon>
        <taxon>Actinomycetota</taxon>
        <taxon>Actinomycetes</taxon>
        <taxon>Kitasatosporales</taxon>
        <taxon>Streptomycetaceae</taxon>
        <taxon>Streptomyces</taxon>
    </lineage>
</organism>
<evidence type="ECO:0000313" key="3">
    <source>
        <dbReference type="Proteomes" id="UP001501147"/>
    </source>
</evidence>
<feature type="compositionally biased region" description="Gly residues" evidence="1">
    <location>
        <begin position="7"/>
        <end position="17"/>
    </location>
</feature>
<keyword evidence="3" id="KW-1185">Reference proteome</keyword>
<evidence type="ECO:0000256" key="1">
    <source>
        <dbReference type="SAM" id="MobiDB-lite"/>
    </source>
</evidence>
<reference evidence="3" key="1">
    <citation type="journal article" date="2019" name="Int. J. Syst. Evol. Microbiol.">
        <title>The Global Catalogue of Microorganisms (GCM) 10K type strain sequencing project: providing services to taxonomists for standard genome sequencing and annotation.</title>
        <authorList>
            <consortium name="The Broad Institute Genomics Platform"/>
            <consortium name="The Broad Institute Genome Sequencing Center for Infectious Disease"/>
            <person name="Wu L."/>
            <person name="Ma J."/>
        </authorList>
    </citation>
    <scope>NUCLEOTIDE SEQUENCE [LARGE SCALE GENOMIC DNA]</scope>
    <source>
        <strain evidence="3">JCM 18324</strain>
    </source>
</reference>
<sequence length="78" mass="8015">MRDSGALPGGRASGGAGPADPGCHVRRARGPKVPLLGPDMRLNLIQSGHPGSFFGASGGGCPVRQESDFPRPLYDLMS</sequence>
<protein>
    <submittedName>
        <fullName evidence="2">Uncharacterized protein</fullName>
    </submittedName>
</protein>
<gene>
    <name evidence="2" type="ORF">GCM10023329_33840</name>
</gene>
<accession>A0ABP9AIC5</accession>